<dbReference type="Proteomes" id="UP001229421">
    <property type="component" value="Unassembled WGS sequence"/>
</dbReference>
<reference evidence="1" key="1">
    <citation type="journal article" date="2023" name="bioRxiv">
        <title>Improved chromosome-level genome assembly for marigold (Tagetes erecta).</title>
        <authorList>
            <person name="Jiang F."/>
            <person name="Yuan L."/>
            <person name="Wang S."/>
            <person name="Wang H."/>
            <person name="Xu D."/>
            <person name="Wang A."/>
            <person name="Fan W."/>
        </authorList>
    </citation>
    <scope>NUCLEOTIDE SEQUENCE</scope>
    <source>
        <strain evidence="1">WSJ</strain>
        <tissue evidence="1">Leaf</tissue>
    </source>
</reference>
<keyword evidence="2" id="KW-1185">Reference proteome</keyword>
<organism evidence="1 2">
    <name type="scientific">Tagetes erecta</name>
    <name type="common">African marigold</name>
    <dbReference type="NCBI Taxonomy" id="13708"/>
    <lineage>
        <taxon>Eukaryota</taxon>
        <taxon>Viridiplantae</taxon>
        <taxon>Streptophyta</taxon>
        <taxon>Embryophyta</taxon>
        <taxon>Tracheophyta</taxon>
        <taxon>Spermatophyta</taxon>
        <taxon>Magnoliopsida</taxon>
        <taxon>eudicotyledons</taxon>
        <taxon>Gunneridae</taxon>
        <taxon>Pentapetalae</taxon>
        <taxon>asterids</taxon>
        <taxon>campanulids</taxon>
        <taxon>Asterales</taxon>
        <taxon>Asteraceae</taxon>
        <taxon>Asteroideae</taxon>
        <taxon>Heliantheae alliance</taxon>
        <taxon>Tageteae</taxon>
        <taxon>Tagetes</taxon>
    </lineage>
</organism>
<evidence type="ECO:0000313" key="1">
    <source>
        <dbReference type="EMBL" id="KAK1440746.1"/>
    </source>
</evidence>
<name>A0AAD8PCB8_TARER</name>
<protein>
    <submittedName>
        <fullName evidence="1">Uncharacterized protein</fullName>
    </submittedName>
</protein>
<proteinExistence type="predicted"/>
<evidence type="ECO:0000313" key="2">
    <source>
        <dbReference type="Proteomes" id="UP001229421"/>
    </source>
</evidence>
<comment type="caution">
    <text evidence="1">The sequence shown here is derived from an EMBL/GenBank/DDBJ whole genome shotgun (WGS) entry which is preliminary data.</text>
</comment>
<dbReference type="AlphaFoldDB" id="A0AAD8PCB8"/>
<dbReference type="EMBL" id="JAUHHV010000001">
    <property type="protein sequence ID" value="KAK1440746.1"/>
    <property type="molecule type" value="Genomic_DNA"/>
</dbReference>
<accession>A0AAD8PCB8</accession>
<sequence length="66" mass="7691">MCKPSYFSCVLFFFLDLLPDLNKDCSFYLCCIFIDCVTSCVFVLIKSEGLKLIIIINFFPLYKTLK</sequence>
<gene>
    <name evidence="1" type="ORF">QVD17_06577</name>
</gene>